<dbReference type="CDD" id="cd18576">
    <property type="entry name" value="ABC_6TM_bac_exporter_ABCB8_10_like"/>
    <property type="match status" value="1"/>
</dbReference>
<comment type="subcellular location">
    <subcellularLocation>
        <location evidence="1">Cell membrane</location>
        <topology evidence="1">Multi-pass membrane protein</topology>
    </subcellularLocation>
</comment>
<feature type="domain" description="ABC transmembrane type-1" evidence="9">
    <location>
        <begin position="41"/>
        <end position="323"/>
    </location>
</feature>
<dbReference type="PROSITE" id="PS00211">
    <property type="entry name" value="ABC_TRANSPORTER_1"/>
    <property type="match status" value="1"/>
</dbReference>
<evidence type="ECO:0000256" key="3">
    <source>
        <dbReference type="ARBA" id="ARBA00022741"/>
    </source>
</evidence>
<keyword evidence="6 7" id="KW-0472">Membrane</keyword>
<name>A0A1M3L6Z1_9BACT</name>
<feature type="transmembrane region" description="Helical" evidence="7">
    <location>
        <begin position="152"/>
        <end position="174"/>
    </location>
</feature>
<evidence type="ECO:0000313" key="10">
    <source>
        <dbReference type="EMBL" id="OJX61342.1"/>
    </source>
</evidence>
<feature type="transmembrane region" description="Helical" evidence="7">
    <location>
        <begin position="36"/>
        <end position="57"/>
    </location>
</feature>
<evidence type="ECO:0000256" key="6">
    <source>
        <dbReference type="ARBA" id="ARBA00023136"/>
    </source>
</evidence>
<evidence type="ECO:0000256" key="2">
    <source>
        <dbReference type="ARBA" id="ARBA00022692"/>
    </source>
</evidence>
<keyword evidence="3" id="KW-0547">Nucleotide-binding</keyword>
<organism evidence="10 11">
    <name type="scientific">Candidatus Kapaibacterium thiocyanatum</name>
    <dbReference type="NCBI Taxonomy" id="1895771"/>
    <lineage>
        <taxon>Bacteria</taxon>
        <taxon>Pseudomonadati</taxon>
        <taxon>Candidatus Kapaibacteriota</taxon>
        <taxon>Candidatus Kapaibacteriia</taxon>
        <taxon>Candidatus Kapaibacteriales</taxon>
        <taxon>Candidatus Kapaibacteriaceae</taxon>
        <taxon>Candidatus Kapaibacterium</taxon>
    </lineage>
</organism>
<dbReference type="Gene3D" id="1.20.1560.10">
    <property type="entry name" value="ABC transporter type 1, transmembrane domain"/>
    <property type="match status" value="1"/>
</dbReference>
<feature type="transmembrane region" description="Helical" evidence="7">
    <location>
        <begin position="77"/>
        <end position="98"/>
    </location>
</feature>
<evidence type="ECO:0000259" key="8">
    <source>
        <dbReference type="PROSITE" id="PS50893"/>
    </source>
</evidence>
<proteinExistence type="predicted"/>
<sequence length="595" mass="64908">MAKRRRRSPSEDDTPAVTGAEARNQLRFLLSYYRPYAGRMIVALIFMLPGSAISLLFPTLTGQLIDSVIKSNGVGDLYRVGGMFLVLLVVQAVVGYFVSVTMARTTERVIASLRSRLFSNIVSLPLSVLTARRVGELSSRLSSDLTQIQETFSFSFLQLLRQGVFLVGSIAIIVSKSLQLTIPILIGLPVIVGIALLIGRRIRALSTSTQDALARTSTIVEETLQSIQAVKSYVQERYETSRYDEALQENVRLAVKGARIRAIFVTFIIFTMFGGIAAVILYGANLVSTGSVTMGELLSFLMYAMFVGGALGSFAELFGQIQKSLGSSVRIRELMEAGTEQLGADAPDVNLSSVSLHDVAFAYPERADLSVINGISLDVPPGARVAFVGESGAGKSTTAALIQRLYEPTSGHITYDAHPSTELTLAQVRRNIGIVPQDIVLFGGTIADNIRYGRPDATHDDIVKAARDANALEFIERFPEGFDALVGERGIKLSGGQRQRIAIARALLKNPPILILDEATSSLDAESEHLIQQALERLMANRTTIIIAHRLSTVRTCDHIFVFDGGRVIEDGTHEELHAIDGGRYRRWCDLQFIS</sequence>
<dbReference type="Pfam" id="PF00005">
    <property type="entry name" value="ABC_tran"/>
    <property type="match status" value="1"/>
</dbReference>
<keyword evidence="4" id="KW-0067">ATP-binding</keyword>
<dbReference type="Proteomes" id="UP000184233">
    <property type="component" value="Unassembled WGS sequence"/>
</dbReference>
<dbReference type="FunFam" id="3.40.50.300:FF:000218">
    <property type="entry name" value="Multidrug ABC transporter ATP-binding protein"/>
    <property type="match status" value="1"/>
</dbReference>
<keyword evidence="5 7" id="KW-1133">Transmembrane helix</keyword>
<dbReference type="PROSITE" id="PS50893">
    <property type="entry name" value="ABC_TRANSPORTER_2"/>
    <property type="match status" value="1"/>
</dbReference>
<dbReference type="InterPro" id="IPR003439">
    <property type="entry name" value="ABC_transporter-like_ATP-bd"/>
</dbReference>
<dbReference type="InterPro" id="IPR027417">
    <property type="entry name" value="P-loop_NTPase"/>
</dbReference>
<accession>A0A1M3L6Z1</accession>
<dbReference type="STRING" id="1895771.BGO89_01850"/>
<dbReference type="InterPro" id="IPR003593">
    <property type="entry name" value="AAA+_ATPase"/>
</dbReference>
<feature type="transmembrane region" description="Helical" evidence="7">
    <location>
        <begin position="180"/>
        <end position="198"/>
    </location>
</feature>
<dbReference type="SMART" id="SM00382">
    <property type="entry name" value="AAA"/>
    <property type="match status" value="1"/>
</dbReference>
<dbReference type="PANTHER" id="PTHR43394:SF1">
    <property type="entry name" value="ATP-BINDING CASSETTE SUB-FAMILY B MEMBER 10, MITOCHONDRIAL"/>
    <property type="match status" value="1"/>
</dbReference>
<dbReference type="GO" id="GO:0015421">
    <property type="term" value="F:ABC-type oligopeptide transporter activity"/>
    <property type="evidence" value="ECO:0007669"/>
    <property type="project" value="TreeGrafter"/>
</dbReference>
<keyword evidence="2 7" id="KW-0812">Transmembrane</keyword>
<dbReference type="EMBL" id="MKVH01000002">
    <property type="protein sequence ID" value="OJX61342.1"/>
    <property type="molecule type" value="Genomic_DNA"/>
</dbReference>
<comment type="caution">
    <text evidence="10">The sequence shown here is derived from an EMBL/GenBank/DDBJ whole genome shotgun (WGS) entry which is preliminary data.</text>
</comment>
<protein>
    <recommendedName>
        <fullName evidence="12">Multidrug ABC transporter ATP-binding protein</fullName>
    </recommendedName>
</protein>
<dbReference type="InterPro" id="IPR039421">
    <property type="entry name" value="Type_1_exporter"/>
</dbReference>
<dbReference type="PANTHER" id="PTHR43394">
    <property type="entry name" value="ATP-DEPENDENT PERMEASE MDL1, MITOCHONDRIAL"/>
    <property type="match status" value="1"/>
</dbReference>
<feature type="transmembrane region" description="Helical" evidence="7">
    <location>
        <begin position="262"/>
        <end position="285"/>
    </location>
</feature>
<dbReference type="GO" id="GO:0005524">
    <property type="term" value="F:ATP binding"/>
    <property type="evidence" value="ECO:0007669"/>
    <property type="project" value="UniProtKB-KW"/>
</dbReference>
<dbReference type="SUPFAM" id="SSF52540">
    <property type="entry name" value="P-loop containing nucleoside triphosphate hydrolases"/>
    <property type="match status" value="1"/>
</dbReference>
<dbReference type="AlphaFoldDB" id="A0A1M3L6Z1"/>
<dbReference type="GO" id="GO:0005886">
    <property type="term" value="C:plasma membrane"/>
    <property type="evidence" value="ECO:0007669"/>
    <property type="project" value="UniProtKB-SubCell"/>
</dbReference>
<dbReference type="InterPro" id="IPR036640">
    <property type="entry name" value="ABC1_TM_sf"/>
</dbReference>
<dbReference type="Gene3D" id="3.40.50.300">
    <property type="entry name" value="P-loop containing nucleotide triphosphate hydrolases"/>
    <property type="match status" value="1"/>
</dbReference>
<evidence type="ECO:0000256" key="1">
    <source>
        <dbReference type="ARBA" id="ARBA00004651"/>
    </source>
</evidence>
<evidence type="ECO:0000313" key="11">
    <source>
        <dbReference type="Proteomes" id="UP000184233"/>
    </source>
</evidence>
<evidence type="ECO:0000256" key="5">
    <source>
        <dbReference type="ARBA" id="ARBA00022989"/>
    </source>
</evidence>
<gene>
    <name evidence="10" type="ORF">BGO89_01850</name>
</gene>
<feature type="transmembrane region" description="Helical" evidence="7">
    <location>
        <begin position="297"/>
        <end position="318"/>
    </location>
</feature>
<dbReference type="SUPFAM" id="SSF90123">
    <property type="entry name" value="ABC transporter transmembrane region"/>
    <property type="match status" value="1"/>
</dbReference>
<dbReference type="PROSITE" id="PS50929">
    <property type="entry name" value="ABC_TM1F"/>
    <property type="match status" value="1"/>
</dbReference>
<dbReference type="GO" id="GO:0016887">
    <property type="term" value="F:ATP hydrolysis activity"/>
    <property type="evidence" value="ECO:0007669"/>
    <property type="project" value="InterPro"/>
</dbReference>
<evidence type="ECO:0000259" key="9">
    <source>
        <dbReference type="PROSITE" id="PS50929"/>
    </source>
</evidence>
<dbReference type="InterPro" id="IPR011527">
    <property type="entry name" value="ABC1_TM_dom"/>
</dbReference>
<reference evidence="10 11" key="1">
    <citation type="submission" date="2016-09" db="EMBL/GenBank/DDBJ databases">
        <title>Genome-resolved meta-omics ties microbial dynamics to process performance in biotechnology for thiocyanate degradation.</title>
        <authorList>
            <person name="Kantor R.S."/>
            <person name="Huddy R.J."/>
            <person name="Iyer R."/>
            <person name="Thomas B.C."/>
            <person name="Brown C.T."/>
            <person name="Anantharaman K."/>
            <person name="Tringe S."/>
            <person name="Hettich R.L."/>
            <person name="Harrison S.T."/>
            <person name="Banfield J.F."/>
        </authorList>
    </citation>
    <scope>NUCLEOTIDE SEQUENCE [LARGE SCALE GENOMIC DNA]</scope>
    <source>
        <strain evidence="10">59-99</strain>
    </source>
</reference>
<evidence type="ECO:0000256" key="7">
    <source>
        <dbReference type="SAM" id="Phobius"/>
    </source>
</evidence>
<feature type="domain" description="ABC transporter" evidence="8">
    <location>
        <begin position="354"/>
        <end position="590"/>
    </location>
</feature>
<evidence type="ECO:0000256" key="4">
    <source>
        <dbReference type="ARBA" id="ARBA00022840"/>
    </source>
</evidence>
<dbReference type="Pfam" id="PF00664">
    <property type="entry name" value="ABC_membrane"/>
    <property type="match status" value="1"/>
</dbReference>
<dbReference type="InterPro" id="IPR017871">
    <property type="entry name" value="ABC_transporter-like_CS"/>
</dbReference>
<evidence type="ECO:0008006" key="12">
    <source>
        <dbReference type="Google" id="ProtNLM"/>
    </source>
</evidence>